<dbReference type="AlphaFoldDB" id="A0A329LSQ7"/>
<dbReference type="RefSeq" id="WP_113036117.1">
    <property type="nucleotide sequence ID" value="NZ_QMFB01000041.1"/>
</dbReference>
<accession>A0A329LSQ7</accession>
<dbReference type="GO" id="GO:0000155">
    <property type="term" value="F:phosphorelay sensor kinase activity"/>
    <property type="evidence" value="ECO:0007669"/>
    <property type="project" value="InterPro"/>
</dbReference>
<evidence type="ECO:0000313" key="16">
    <source>
        <dbReference type="Proteomes" id="UP000250369"/>
    </source>
</evidence>
<dbReference type="FunFam" id="3.30.565.10:FF:000006">
    <property type="entry name" value="Sensor histidine kinase WalK"/>
    <property type="match status" value="1"/>
</dbReference>
<keyword evidence="10" id="KW-0902">Two-component regulatory system</keyword>
<evidence type="ECO:0000256" key="12">
    <source>
        <dbReference type="SAM" id="Phobius"/>
    </source>
</evidence>
<sequence length="357" mass="40369">MTKRDRITRGILSIMAVLAYNLVCFTAAYYITDYLYETTGKHPHDLFKQLITALMTFLLFAGTAFCFGFFGRRKHVAFFQSMLDALRRISKGDFNVNLAVRPNPNDGFGKLAESINHMAEQLNQMEQLRQEFISNVSHEIQSPLTSMNGFARILRTDQLSEEERHHYLSIIETESKRLSKLSDNLLKLTSLESKHHPFEPKRYRLDKQLRHIVLACEPQWLEKSIDLDISLGEAWIVADEELLSQVWVNLIHNSIKFTPQGGTIGIVLHQTKDEDRTVTEVTISDTGIGIAEGDLPHVFERFYKADKARTRASGGSGLGLSIAHRIVDMHHGTIRVQSKPGEGAAFSVTLPSTEDKA</sequence>
<dbReference type="CDD" id="cd00082">
    <property type="entry name" value="HisKA"/>
    <property type="match status" value="1"/>
</dbReference>
<comment type="catalytic activity">
    <reaction evidence="1">
        <text>ATP + protein L-histidine = ADP + protein N-phospho-L-histidine.</text>
        <dbReference type="EC" id="2.7.13.3"/>
    </reaction>
</comment>
<organism evidence="15 16">
    <name type="scientific">Paenibacillus contaminans</name>
    <dbReference type="NCBI Taxonomy" id="450362"/>
    <lineage>
        <taxon>Bacteria</taxon>
        <taxon>Bacillati</taxon>
        <taxon>Bacillota</taxon>
        <taxon>Bacilli</taxon>
        <taxon>Bacillales</taxon>
        <taxon>Paenibacillaceae</taxon>
        <taxon>Paenibacillus</taxon>
    </lineage>
</organism>
<dbReference type="EMBL" id="QMFB01000041">
    <property type="protein sequence ID" value="RAV10799.1"/>
    <property type="molecule type" value="Genomic_DNA"/>
</dbReference>
<dbReference type="InterPro" id="IPR050736">
    <property type="entry name" value="Sensor_HK_Regulatory"/>
</dbReference>
<dbReference type="SUPFAM" id="SSF47384">
    <property type="entry name" value="Homodimeric domain of signal transducing histidine kinase"/>
    <property type="match status" value="1"/>
</dbReference>
<dbReference type="Gene3D" id="3.30.565.10">
    <property type="entry name" value="Histidine kinase-like ATPase, C-terminal domain"/>
    <property type="match status" value="1"/>
</dbReference>
<dbReference type="EC" id="2.7.13.3" evidence="3"/>
<dbReference type="Pfam" id="PF00672">
    <property type="entry name" value="HAMP"/>
    <property type="match status" value="1"/>
</dbReference>
<dbReference type="PROSITE" id="PS50885">
    <property type="entry name" value="HAMP"/>
    <property type="match status" value="1"/>
</dbReference>
<dbReference type="Proteomes" id="UP000250369">
    <property type="component" value="Unassembled WGS sequence"/>
</dbReference>
<evidence type="ECO:0000256" key="6">
    <source>
        <dbReference type="ARBA" id="ARBA00022679"/>
    </source>
</evidence>
<dbReference type="InterPro" id="IPR003594">
    <property type="entry name" value="HATPase_dom"/>
</dbReference>
<dbReference type="PANTHER" id="PTHR43711">
    <property type="entry name" value="TWO-COMPONENT HISTIDINE KINASE"/>
    <property type="match status" value="1"/>
</dbReference>
<dbReference type="InterPro" id="IPR005467">
    <property type="entry name" value="His_kinase_dom"/>
</dbReference>
<evidence type="ECO:0000256" key="1">
    <source>
        <dbReference type="ARBA" id="ARBA00000085"/>
    </source>
</evidence>
<dbReference type="SUPFAM" id="SSF55874">
    <property type="entry name" value="ATPase domain of HSP90 chaperone/DNA topoisomerase II/histidine kinase"/>
    <property type="match status" value="1"/>
</dbReference>
<keyword evidence="11 12" id="KW-0472">Membrane</keyword>
<keyword evidence="12" id="KW-1133">Transmembrane helix</keyword>
<evidence type="ECO:0000256" key="2">
    <source>
        <dbReference type="ARBA" id="ARBA00004651"/>
    </source>
</evidence>
<keyword evidence="6" id="KW-0808">Transferase</keyword>
<dbReference type="SMART" id="SM00387">
    <property type="entry name" value="HATPase_c"/>
    <property type="match status" value="1"/>
</dbReference>
<comment type="subcellular location">
    <subcellularLocation>
        <location evidence="2">Cell membrane</location>
        <topology evidence="2">Multi-pass membrane protein</topology>
    </subcellularLocation>
</comment>
<keyword evidence="12" id="KW-0812">Transmembrane</keyword>
<evidence type="ECO:0000256" key="3">
    <source>
        <dbReference type="ARBA" id="ARBA00012438"/>
    </source>
</evidence>
<dbReference type="CDD" id="cd16922">
    <property type="entry name" value="HATPase_EvgS-ArcB-TorS-like"/>
    <property type="match status" value="1"/>
</dbReference>
<dbReference type="SMART" id="SM00388">
    <property type="entry name" value="HisKA"/>
    <property type="match status" value="1"/>
</dbReference>
<dbReference type="InterPro" id="IPR003660">
    <property type="entry name" value="HAMP_dom"/>
</dbReference>
<evidence type="ECO:0000256" key="5">
    <source>
        <dbReference type="ARBA" id="ARBA00022553"/>
    </source>
</evidence>
<evidence type="ECO:0000256" key="9">
    <source>
        <dbReference type="ARBA" id="ARBA00022840"/>
    </source>
</evidence>
<feature type="transmembrane region" description="Helical" evidence="12">
    <location>
        <begin position="12"/>
        <end position="31"/>
    </location>
</feature>
<dbReference type="Pfam" id="PF00512">
    <property type="entry name" value="HisKA"/>
    <property type="match status" value="1"/>
</dbReference>
<keyword evidence="9" id="KW-0067">ATP-binding</keyword>
<dbReference type="GO" id="GO:0005524">
    <property type="term" value="F:ATP binding"/>
    <property type="evidence" value="ECO:0007669"/>
    <property type="project" value="UniProtKB-KW"/>
</dbReference>
<reference evidence="15 16" key="1">
    <citation type="journal article" date="2009" name="Int. J. Syst. Evol. Microbiol.">
        <title>Paenibacillus contaminans sp. nov., isolated from a contaminated laboratory plate.</title>
        <authorList>
            <person name="Chou J.H."/>
            <person name="Lee J.H."/>
            <person name="Lin M.C."/>
            <person name="Chang P.S."/>
            <person name="Arun A.B."/>
            <person name="Young C.C."/>
            <person name="Chen W.M."/>
        </authorList>
    </citation>
    <scope>NUCLEOTIDE SEQUENCE [LARGE SCALE GENOMIC DNA]</scope>
    <source>
        <strain evidence="15 16">CKOBP-6</strain>
    </source>
</reference>
<evidence type="ECO:0000256" key="7">
    <source>
        <dbReference type="ARBA" id="ARBA00022741"/>
    </source>
</evidence>
<comment type="caution">
    <text evidence="15">The sequence shown here is derived from an EMBL/GenBank/DDBJ whole genome shotgun (WGS) entry which is preliminary data.</text>
</comment>
<evidence type="ECO:0000256" key="8">
    <source>
        <dbReference type="ARBA" id="ARBA00022777"/>
    </source>
</evidence>
<evidence type="ECO:0000256" key="11">
    <source>
        <dbReference type="ARBA" id="ARBA00023136"/>
    </source>
</evidence>
<dbReference type="Pfam" id="PF02518">
    <property type="entry name" value="HATPase_c"/>
    <property type="match status" value="1"/>
</dbReference>
<dbReference type="PANTHER" id="PTHR43711:SF1">
    <property type="entry name" value="HISTIDINE KINASE 1"/>
    <property type="match status" value="1"/>
</dbReference>
<dbReference type="Gene3D" id="6.10.340.10">
    <property type="match status" value="1"/>
</dbReference>
<proteinExistence type="predicted"/>
<evidence type="ECO:0000259" key="13">
    <source>
        <dbReference type="PROSITE" id="PS50109"/>
    </source>
</evidence>
<dbReference type="FunFam" id="1.10.287.130:FF:000001">
    <property type="entry name" value="Two-component sensor histidine kinase"/>
    <property type="match status" value="1"/>
</dbReference>
<dbReference type="InterPro" id="IPR036097">
    <property type="entry name" value="HisK_dim/P_sf"/>
</dbReference>
<dbReference type="InterPro" id="IPR036890">
    <property type="entry name" value="HATPase_C_sf"/>
</dbReference>
<feature type="domain" description="HAMP" evidence="14">
    <location>
        <begin position="80"/>
        <end position="127"/>
    </location>
</feature>
<dbReference type="PRINTS" id="PR00344">
    <property type="entry name" value="BCTRLSENSOR"/>
</dbReference>
<evidence type="ECO:0000259" key="14">
    <source>
        <dbReference type="PROSITE" id="PS50885"/>
    </source>
</evidence>
<keyword evidence="8 15" id="KW-0418">Kinase</keyword>
<dbReference type="OrthoDB" id="9813151at2"/>
<evidence type="ECO:0000256" key="10">
    <source>
        <dbReference type="ARBA" id="ARBA00023012"/>
    </source>
</evidence>
<dbReference type="InterPro" id="IPR004358">
    <property type="entry name" value="Sig_transdc_His_kin-like_C"/>
</dbReference>
<keyword evidence="5" id="KW-0597">Phosphoprotein</keyword>
<dbReference type="GO" id="GO:0005886">
    <property type="term" value="C:plasma membrane"/>
    <property type="evidence" value="ECO:0007669"/>
    <property type="project" value="UniProtKB-SubCell"/>
</dbReference>
<dbReference type="CDD" id="cd06225">
    <property type="entry name" value="HAMP"/>
    <property type="match status" value="1"/>
</dbReference>
<dbReference type="InterPro" id="IPR003661">
    <property type="entry name" value="HisK_dim/P_dom"/>
</dbReference>
<keyword evidence="7" id="KW-0547">Nucleotide-binding</keyword>
<feature type="domain" description="Histidine kinase" evidence="13">
    <location>
        <begin position="135"/>
        <end position="354"/>
    </location>
</feature>
<dbReference type="SUPFAM" id="SSF158472">
    <property type="entry name" value="HAMP domain-like"/>
    <property type="match status" value="1"/>
</dbReference>
<name>A0A329LSQ7_9BACL</name>
<dbReference type="Gene3D" id="1.10.287.130">
    <property type="match status" value="1"/>
</dbReference>
<gene>
    <name evidence="15" type="ORF">DQG23_37255</name>
</gene>
<dbReference type="SMART" id="SM00304">
    <property type="entry name" value="HAMP"/>
    <property type="match status" value="1"/>
</dbReference>
<protein>
    <recommendedName>
        <fullName evidence="3">histidine kinase</fullName>
        <ecNumber evidence="3">2.7.13.3</ecNumber>
    </recommendedName>
</protein>
<evidence type="ECO:0000313" key="15">
    <source>
        <dbReference type="EMBL" id="RAV10799.1"/>
    </source>
</evidence>
<keyword evidence="4" id="KW-1003">Cell membrane</keyword>
<keyword evidence="16" id="KW-1185">Reference proteome</keyword>
<dbReference type="PROSITE" id="PS50109">
    <property type="entry name" value="HIS_KIN"/>
    <property type="match status" value="1"/>
</dbReference>
<feature type="transmembrane region" description="Helical" evidence="12">
    <location>
        <begin position="51"/>
        <end position="70"/>
    </location>
</feature>
<evidence type="ECO:0000256" key="4">
    <source>
        <dbReference type="ARBA" id="ARBA00022475"/>
    </source>
</evidence>